<dbReference type="AlphaFoldDB" id="A0A8W8JEU5"/>
<evidence type="ECO:0000256" key="1">
    <source>
        <dbReference type="SAM" id="MobiDB-lite"/>
    </source>
</evidence>
<name>A0A8W8JEU5_MAGGI</name>
<dbReference type="InterPro" id="IPR052055">
    <property type="entry name" value="Hepadnavirus_pol/RT"/>
</dbReference>
<feature type="compositionally biased region" description="Polar residues" evidence="1">
    <location>
        <begin position="30"/>
        <end position="40"/>
    </location>
</feature>
<accession>A0A8W8JEU5</accession>
<evidence type="ECO:0000313" key="3">
    <source>
        <dbReference type="Proteomes" id="UP000005408"/>
    </source>
</evidence>
<proteinExistence type="predicted"/>
<organism evidence="2 3">
    <name type="scientific">Magallana gigas</name>
    <name type="common">Pacific oyster</name>
    <name type="synonym">Crassostrea gigas</name>
    <dbReference type="NCBI Taxonomy" id="29159"/>
    <lineage>
        <taxon>Eukaryota</taxon>
        <taxon>Metazoa</taxon>
        <taxon>Spiralia</taxon>
        <taxon>Lophotrochozoa</taxon>
        <taxon>Mollusca</taxon>
        <taxon>Bivalvia</taxon>
        <taxon>Autobranchia</taxon>
        <taxon>Pteriomorphia</taxon>
        <taxon>Ostreida</taxon>
        <taxon>Ostreoidea</taxon>
        <taxon>Ostreidae</taxon>
        <taxon>Magallana</taxon>
    </lineage>
</organism>
<sequence>MPKVKKSKRIAERREGPTKNHQQSKERRGQSVNTDTSVTVEKSPEVDHVVGNTKHCPESDECVQLMQGFQDLCEFIAVPLAQENTMGPCTNIIFLGLEIDTSDMVVRIPPEKIQQLTSILTSSLMKKSLQLQEIQSIVGS</sequence>
<keyword evidence="3" id="KW-1185">Reference proteome</keyword>
<dbReference type="PANTHER" id="PTHR33050">
    <property type="entry name" value="REVERSE TRANSCRIPTASE DOMAIN-CONTAINING PROTEIN"/>
    <property type="match status" value="1"/>
</dbReference>
<feature type="region of interest" description="Disordered" evidence="1">
    <location>
        <begin position="1"/>
        <end position="43"/>
    </location>
</feature>
<protein>
    <submittedName>
        <fullName evidence="2">Uncharacterized protein</fullName>
    </submittedName>
</protein>
<dbReference type="EnsemblMetazoa" id="G18867.1">
    <property type="protein sequence ID" value="G18867.1:cds"/>
    <property type="gene ID" value="G18867"/>
</dbReference>
<evidence type="ECO:0000313" key="2">
    <source>
        <dbReference type="EnsemblMetazoa" id="G18867.1:cds"/>
    </source>
</evidence>
<reference evidence="2" key="1">
    <citation type="submission" date="2022-08" db="UniProtKB">
        <authorList>
            <consortium name="EnsemblMetazoa"/>
        </authorList>
    </citation>
    <scope>IDENTIFICATION</scope>
    <source>
        <strain evidence="2">05x7-T-G4-1.051#20</strain>
    </source>
</reference>
<feature type="compositionally biased region" description="Basic and acidic residues" evidence="1">
    <location>
        <begin position="9"/>
        <end position="29"/>
    </location>
</feature>
<dbReference type="PANTHER" id="PTHR33050:SF8">
    <property type="entry name" value="REVERSE TRANSCRIPTASE DOMAIN-CONTAINING PROTEIN"/>
    <property type="match status" value="1"/>
</dbReference>
<dbReference type="Proteomes" id="UP000005408">
    <property type="component" value="Unassembled WGS sequence"/>
</dbReference>